<evidence type="ECO:0000313" key="2">
    <source>
        <dbReference type="EMBL" id="KAB1276397.1"/>
    </source>
</evidence>
<proteinExistence type="predicted"/>
<protein>
    <submittedName>
        <fullName evidence="2">Ankyrin repeat domain-containing protein 7</fullName>
    </submittedName>
</protein>
<organism evidence="2 3">
    <name type="scientific">Camelus dromedarius</name>
    <name type="common">Dromedary</name>
    <name type="synonym">Arabian camel</name>
    <dbReference type="NCBI Taxonomy" id="9838"/>
    <lineage>
        <taxon>Eukaryota</taxon>
        <taxon>Metazoa</taxon>
        <taxon>Chordata</taxon>
        <taxon>Craniata</taxon>
        <taxon>Vertebrata</taxon>
        <taxon>Euteleostomi</taxon>
        <taxon>Mammalia</taxon>
        <taxon>Eutheria</taxon>
        <taxon>Laurasiatheria</taxon>
        <taxon>Artiodactyla</taxon>
        <taxon>Tylopoda</taxon>
        <taxon>Camelidae</taxon>
        <taxon>Camelus</taxon>
    </lineage>
</organism>
<keyword evidence="3" id="KW-1185">Reference proteome</keyword>
<sequence length="288" mass="31884">MKKIFTLWGRKVEPHSSCSYLSEGQASIGPPAQPGYNFRNKDLKKLHKAASAGDLEKLKQYLQLKKHDVNMLDREHRTPLHLACANGNSNIVSLLIEKQCKESVWNGANRSPSTKAVQRDKESCAAILLEHGADPNLVDLDGNTALHYAACHPSISLVEKLLEHKANLEAQNKDGYTPLLLAITENNAEMVEFLLKTGADVNAADKNQRTALMIALSDEPSSLVSLLLQQEVDLSRQDIYGFTAEEYASFNGFTIYHQLTANYGKEISADTTLDTTFDIQELSEGKKI</sequence>
<dbReference type="Pfam" id="PF12796">
    <property type="entry name" value="Ank_2"/>
    <property type="match status" value="1"/>
</dbReference>
<dbReference type="PRINTS" id="PR01415">
    <property type="entry name" value="ANKYRIN"/>
</dbReference>
<dbReference type="InterPro" id="IPR036770">
    <property type="entry name" value="Ankyrin_rpt-contain_sf"/>
</dbReference>
<evidence type="ECO:0000313" key="3">
    <source>
        <dbReference type="Proteomes" id="UP000299084"/>
    </source>
</evidence>
<feature type="repeat" description="ANK" evidence="1">
    <location>
        <begin position="141"/>
        <end position="173"/>
    </location>
</feature>
<dbReference type="InterPro" id="IPR050657">
    <property type="entry name" value="Ankyrin_repeat_domain"/>
</dbReference>
<dbReference type="InterPro" id="IPR002110">
    <property type="entry name" value="Ankyrin_rpt"/>
</dbReference>
<gene>
    <name evidence="2" type="ORF">Cadr_000008250</name>
</gene>
<dbReference type="STRING" id="9838.ENSCDRP00005004836"/>
<evidence type="ECO:0000256" key="1">
    <source>
        <dbReference type="PROSITE-ProRule" id="PRU00023"/>
    </source>
</evidence>
<dbReference type="PANTHER" id="PTHR24147:SF62">
    <property type="entry name" value="ANKYRIN REPEAT DOMAIN-CONTAINING PROTEIN 7"/>
    <property type="match status" value="1"/>
</dbReference>
<dbReference type="PROSITE" id="PS50297">
    <property type="entry name" value="ANK_REP_REGION"/>
    <property type="match status" value="3"/>
</dbReference>
<dbReference type="PROSITE" id="PS50088">
    <property type="entry name" value="ANK_REPEAT"/>
    <property type="match status" value="3"/>
</dbReference>
<accession>A0A5N4DZD2</accession>
<dbReference type="SUPFAM" id="SSF48403">
    <property type="entry name" value="Ankyrin repeat"/>
    <property type="match status" value="1"/>
</dbReference>
<comment type="caution">
    <text evidence="2">The sequence shown here is derived from an EMBL/GenBank/DDBJ whole genome shotgun (WGS) entry which is preliminary data.</text>
</comment>
<name>A0A5N4DZD2_CAMDR</name>
<reference evidence="2 3" key="1">
    <citation type="journal article" date="2019" name="Mol. Ecol. Resour.">
        <title>Improving Illumina assemblies with Hi-C and long reads: an example with the North African dromedary.</title>
        <authorList>
            <person name="Elbers J.P."/>
            <person name="Rogers M.F."/>
            <person name="Perelman P.L."/>
            <person name="Proskuryakova A.A."/>
            <person name="Serdyukova N.A."/>
            <person name="Johnson W.E."/>
            <person name="Horin P."/>
            <person name="Corander J."/>
            <person name="Murphy D."/>
            <person name="Burger P.A."/>
        </authorList>
    </citation>
    <scope>NUCLEOTIDE SEQUENCE [LARGE SCALE GENOMIC DNA]</scope>
    <source>
        <strain evidence="2">Drom800</strain>
        <tissue evidence="2">Blood</tissue>
    </source>
</reference>
<dbReference type="AlphaFoldDB" id="A0A5N4DZD2"/>
<feature type="repeat" description="ANK" evidence="1">
    <location>
        <begin position="75"/>
        <end position="98"/>
    </location>
</feature>
<dbReference type="Proteomes" id="UP000299084">
    <property type="component" value="Unassembled WGS sequence"/>
</dbReference>
<dbReference type="Gene3D" id="1.25.40.20">
    <property type="entry name" value="Ankyrin repeat-containing domain"/>
    <property type="match status" value="2"/>
</dbReference>
<dbReference type="EMBL" id="JWIN03000007">
    <property type="protein sequence ID" value="KAB1276397.1"/>
    <property type="molecule type" value="Genomic_DNA"/>
</dbReference>
<keyword evidence="1" id="KW-0040">ANK repeat</keyword>
<dbReference type="PANTHER" id="PTHR24147">
    <property type="entry name" value="ANKYRIN REPEAT DOMAIN 36-RELATED"/>
    <property type="match status" value="1"/>
</dbReference>
<feature type="repeat" description="ANK" evidence="1">
    <location>
        <begin position="174"/>
        <end position="206"/>
    </location>
</feature>
<dbReference type="SMART" id="SM00248">
    <property type="entry name" value="ANK"/>
    <property type="match status" value="5"/>
</dbReference>
<dbReference type="Pfam" id="PF13637">
    <property type="entry name" value="Ank_4"/>
    <property type="match status" value="1"/>
</dbReference>